<proteinExistence type="predicted"/>
<dbReference type="EMBL" id="CAVLEF010000006">
    <property type="protein sequence ID" value="CAK1545348.1"/>
    <property type="molecule type" value="Genomic_DNA"/>
</dbReference>
<evidence type="ECO:0000313" key="3">
    <source>
        <dbReference type="EMBL" id="CAK1545348.1"/>
    </source>
</evidence>
<evidence type="ECO:0000256" key="1">
    <source>
        <dbReference type="SAM" id="Coils"/>
    </source>
</evidence>
<keyword evidence="1" id="KW-0175">Coiled coil</keyword>
<comment type="caution">
    <text evidence="3">The sequence shown here is derived from an EMBL/GenBank/DDBJ whole genome shotgun (WGS) entry which is preliminary data.</text>
</comment>
<feature type="compositionally biased region" description="Basic and acidic residues" evidence="2">
    <location>
        <begin position="198"/>
        <end position="208"/>
    </location>
</feature>
<protein>
    <submittedName>
        <fullName evidence="3">Uncharacterized protein</fullName>
    </submittedName>
</protein>
<reference evidence="3 4" key="1">
    <citation type="submission" date="2023-11" db="EMBL/GenBank/DDBJ databases">
        <authorList>
            <person name="Okamura Y."/>
        </authorList>
    </citation>
    <scope>NUCLEOTIDE SEQUENCE [LARGE SCALE GENOMIC DNA]</scope>
</reference>
<dbReference type="AlphaFoldDB" id="A0AAV1JAX2"/>
<dbReference type="Proteomes" id="UP001497472">
    <property type="component" value="Unassembled WGS sequence"/>
</dbReference>
<evidence type="ECO:0000256" key="2">
    <source>
        <dbReference type="SAM" id="MobiDB-lite"/>
    </source>
</evidence>
<feature type="coiled-coil region" evidence="1">
    <location>
        <begin position="113"/>
        <end position="165"/>
    </location>
</feature>
<feature type="compositionally biased region" description="Polar residues" evidence="2">
    <location>
        <begin position="215"/>
        <end position="224"/>
    </location>
</feature>
<gene>
    <name evidence="3" type="ORF">LNINA_LOCUS5011</name>
</gene>
<keyword evidence="4" id="KW-1185">Reference proteome</keyword>
<accession>A0AAV1JAX2</accession>
<organism evidence="3 4">
    <name type="scientific">Leptosia nina</name>
    <dbReference type="NCBI Taxonomy" id="320188"/>
    <lineage>
        <taxon>Eukaryota</taxon>
        <taxon>Metazoa</taxon>
        <taxon>Ecdysozoa</taxon>
        <taxon>Arthropoda</taxon>
        <taxon>Hexapoda</taxon>
        <taxon>Insecta</taxon>
        <taxon>Pterygota</taxon>
        <taxon>Neoptera</taxon>
        <taxon>Endopterygota</taxon>
        <taxon>Lepidoptera</taxon>
        <taxon>Glossata</taxon>
        <taxon>Ditrysia</taxon>
        <taxon>Papilionoidea</taxon>
        <taxon>Pieridae</taxon>
        <taxon>Pierinae</taxon>
        <taxon>Leptosia</taxon>
    </lineage>
</organism>
<name>A0AAV1JAX2_9NEOP</name>
<sequence length="263" mass="30721">MIANLQETVSQLVYLKRDVKKLKDQIVSKDSVITAMEKENENTARKHKDSLTDLQLAHETQINAMISDCDKKVQQIQIEAETQIAQITFVAEEERTKTKEMESNHKDKMNEVVLQYEEKIQRQAASVSQLQEELARQAARSDANIEAYRRKLENLEEKLKQSQFKEYLAHSTRSTQLYESRGERPYSVERDSREIYSHHSDTMHDSPKRRLAAQRQGQSQKQGTLQVMYHDGKPKSAEKKGQFNISKKRKLYNANEFLNRSEF</sequence>
<evidence type="ECO:0000313" key="4">
    <source>
        <dbReference type="Proteomes" id="UP001497472"/>
    </source>
</evidence>
<feature type="region of interest" description="Disordered" evidence="2">
    <location>
        <begin position="198"/>
        <end position="224"/>
    </location>
</feature>